<dbReference type="RefSeq" id="WP_091979869.1">
    <property type="nucleotide sequence ID" value="NZ_FOLO01000003.1"/>
</dbReference>
<evidence type="ECO:0000313" key="3">
    <source>
        <dbReference type="Proteomes" id="UP000198862"/>
    </source>
</evidence>
<dbReference type="Proteomes" id="UP000198862">
    <property type="component" value="Unassembled WGS sequence"/>
</dbReference>
<organism evidence="2 3">
    <name type="scientific">Pseudoalteromonas denitrificans DSM 6059</name>
    <dbReference type="NCBI Taxonomy" id="1123010"/>
    <lineage>
        <taxon>Bacteria</taxon>
        <taxon>Pseudomonadati</taxon>
        <taxon>Pseudomonadota</taxon>
        <taxon>Gammaproteobacteria</taxon>
        <taxon>Alteromonadales</taxon>
        <taxon>Pseudoalteromonadaceae</taxon>
        <taxon>Pseudoalteromonas</taxon>
    </lineage>
</organism>
<dbReference type="SUPFAM" id="SSF48452">
    <property type="entry name" value="TPR-like"/>
    <property type="match status" value="1"/>
</dbReference>
<accession>A0A1I1FP98</accession>
<dbReference type="EMBL" id="FOLO01000003">
    <property type="protein sequence ID" value="SFB98923.1"/>
    <property type="molecule type" value="Genomic_DNA"/>
</dbReference>
<dbReference type="InterPro" id="IPR011990">
    <property type="entry name" value="TPR-like_helical_dom_sf"/>
</dbReference>
<name>A0A1I1FP98_9GAMM</name>
<gene>
    <name evidence="2" type="ORF">SAMN02745724_00643</name>
</gene>
<feature type="repeat" description="TPR" evidence="1">
    <location>
        <begin position="71"/>
        <end position="104"/>
    </location>
</feature>
<dbReference type="Gene3D" id="1.25.40.10">
    <property type="entry name" value="Tetratricopeptide repeat domain"/>
    <property type="match status" value="1"/>
</dbReference>
<dbReference type="PROSITE" id="PS50005">
    <property type="entry name" value="TPR"/>
    <property type="match status" value="1"/>
</dbReference>
<keyword evidence="1" id="KW-0802">TPR repeat</keyword>
<dbReference type="InterPro" id="IPR019734">
    <property type="entry name" value="TPR_rpt"/>
</dbReference>
<evidence type="ECO:0000256" key="1">
    <source>
        <dbReference type="PROSITE-ProRule" id="PRU00339"/>
    </source>
</evidence>
<keyword evidence="3" id="KW-1185">Reference proteome</keyword>
<dbReference type="STRING" id="1123010.SAMN02745724_00643"/>
<protein>
    <submittedName>
        <fullName evidence="2">Uncharacterized protein</fullName>
    </submittedName>
</protein>
<dbReference type="OrthoDB" id="7052406at2"/>
<proteinExistence type="predicted"/>
<evidence type="ECO:0000313" key="2">
    <source>
        <dbReference type="EMBL" id="SFB98923.1"/>
    </source>
</evidence>
<dbReference type="SMART" id="SM00028">
    <property type="entry name" value="TPR"/>
    <property type="match status" value="1"/>
</dbReference>
<sequence>MTKPEQMHTFLLFLVITLFCTISYKVQATKNPFKSSENIEQTQTLKQQIKAYENAIETIESQDGVYSDKLAQQLANLADIYQRQNKHDLAIDTFNRSLHLNRINDGLYSKAQIPLLKKIIASLKIQKKWKIIDQRYNYLYWLHNRNFSENDETMVEVLLEIAGWNLTSYARRYSKKPIENLYNSHILYTKALKISEEQYGQFNERNIPILNNIMIANYFFATADIMTSDLIEPNEYAATTNFQNLVATLKRKSFSSGKENIQNEIQILENQDEINHFQISNVRLKLADWHLLFEKRQTAMRLYNDAYLYASINDSQNINDLFNKPIALPNLPNLKTNTREGITHEALASNTKFIHASFDVTRYGRAKNIQVINSNMKESTRLRSLALRSLRFTKFRPKLVGGLPIKTEKMNLHIFPE</sequence>
<dbReference type="AlphaFoldDB" id="A0A1I1FP98"/>
<reference evidence="2 3" key="1">
    <citation type="submission" date="2016-10" db="EMBL/GenBank/DDBJ databases">
        <authorList>
            <person name="de Groot N.N."/>
        </authorList>
    </citation>
    <scope>NUCLEOTIDE SEQUENCE [LARGE SCALE GENOMIC DNA]</scope>
    <source>
        <strain evidence="2 3">DSM 6059</strain>
    </source>
</reference>